<sequence>MANRSRSPLGPATMSTPHATERTPLLSNPQHDESNSLAPPTSTTPPNPIASSSTLLPPFRRLLLAALLQALSFVATATPIIFSFRTMSCEIYYERNPPYQGNGDRCARKEIDATTASAISLMVTLTTFSGLLNLFTTGWIIRRRGVKLAMTLQTLVPCVRNVCQIYGIFHGGLLGIRLIQWTQLLTIFGGGGGYMLTANSYAAALVTPEERTASFGILQGFLMLGTALGYTRESDRKFIASQKSSLADLWFTTVGGLVDDMFGAPAPFEMTLGLLILSTLLSVFFLPYIAPDAQSPKLNDEGVLAPLKIFWPRYVQVEGTSCSVRYWGMTWLAIGSFLGVFATAFVPLALQLTATNMFGFGPKNNGYLLSLTAVSRAGFLTFAFPRAIARGRIWLSGPKVEPSPPSAPTTPPRAPTQAKDLEPLSLNPDELTESAPVPKPTDQVHGSQFDLFFLRMSMLVDACLTACVTFTTLGWHVYLAALILPLASGTAPAAKGVIMELVEPSQQSLALQAIALVESLAMVSTVSVLGIAFAMLSEVGKGPWIFVANGSIALVAAGTLMLVRFPPRGVVGTAVGGGE</sequence>
<feature type="transmembrane region" description="Helical" evidence="6">
    <location>
        <begin position="62"/>
        <end position="84"/>
    </location>
</feature>
<dbReference type="PANTHER" id="PTHR23507">
    <property type="entry name" value="ZGC:174356"/>
    <property type="match status" value="1"/>
</dbReference>
<dbReference type="PANTHER" id="PTHR23507:SF13">
    <property type="entry name" value="MFS GENERAL SUBSTRATE TRANSPORTER"/>
    <property type="match status" value="1"/>
</dbReference>
<feature type="transmembrane region" description="Helical" evidence="6">
    <location>
        <begin position="212"/>
        <end position="231"/>
    </location>
</feature>
<feature type="transmembrane region" description="Helical" evidence="6">
    <location>
        <begin position="542"/>
        <end position="563"/>
    </location>
</feature>
<evidence type="ECO:0000313" key="8">
    <source>
        <dbReference type="Proteomes" id="UP000249723"/>
    </source>
</evidence>
<dbReference type="Proteomes" id="UP000249723">
    <property type="component" value="Unassembled WGS sequence"/>
</dbReference>
<feature type="region of interest" description="Disordered" evidence="5">
    <location>
        <begin position="399"/>
        <end position="421"/>
    </location>
</feature>
<evidence type="ECO:0000256" key="4">
    <source>
        <dbReference type="ARBA" id="ARBA00023136"/>
    </source>
</evidence>
<feature type="transmembrane region" description="Helical" evidence="6">
    <location>
        <begin position="184"/>
        <end position="206"/>
    </location>
</feature>
<accession>A0A2X0MP09</accession>
<evidence type="ECO:0000256" key="1">
    <source>
        <dbReference type="ARBA" id="ARBA00004141"/>
    </source>
</evidence>
<protein>
    <submittedName>
        <fullName evidence="7">BZ3500_MvSof-1268-A1-R1_Chr12-2g03704 protein</fullName>
    </submittedName>
</protein>
<evidence type="ECO:0000256" key="6">
    <source>
        <dbReference type="SAM" id="Phobius"/>
    </source>
</evidence>
<dbReference type="SUPFAM" id="SSF103473">
    <property type="entry name" value="MFS general substrate transporter"/>
    <property type="match status" value="1"/>
</dbReference>
<keyword evidence="8" id="KW-1185">Reference proteome</keyword>
<dbReference type="GO" id="GO:0022857">
    <property type="term" value="F:transmembrane transporter activity"/>
    <property type="evidence" value="ECO:0007669"/>
    <property type="project" value="TreeGrafter"/>
</dbReference>
<evidence type="ECO:0000256" key="5">
    <source>
        <dbReference type="SAM" id="MobiDB-lite"/>
    </source>
</evidence>
<evidence type="ECO:0000256" key="3">
    <source>
        <dbReference type="ARBA" id="ARBA00022989"/>
    </source>
</evidence>
<dbReference type="EMBL" id="FMWP01000052">
    <property type="protein sequence ID" value="SCZ94124.1"/>
    <property type="molecule type" value="Genomic_DNA"/>
</dbReference>
<feature type="region of interest" description="Disordered" evidence="5">
    <location>
        <begin position="1"/>
        <end position="51"/>
    </location>
</feature>
<feature type="transmembrane region" description="Helical" evidence="6">
    <location>
        <begin position="510"/>
        <end position="536"/>
    </location>
</feature>
<keyword evidence="4 6" id="KW-0472">Membrane</keyword>
<name>A0A2X0MP09_9BASI</name>
<keyword evidence="3 6" id="KW-1133">Transmembrane helix</keyword>
<dbReference type="OrthoDB" id="5204190at2759"/>
<feature type="compositionally biased region" description="Pro residues" evidence="5">
    <location>
        <begin position="401"/>
        <end position="414"/>
    </location>
</feature>
<feature type="transmembrane region" description="Helical" evidence="6">
    <location>
        <begin position="331"/>
        <end position="354"/>
    </location>
</feature>
<proteinExistence type="predicted"/>
<evidence type="ECO:0000256" key="2">
    <source>
        <dbReference type="ARBA" id="ARBA00022692"/>
    </source>
</evidence>
<feature type="transmembrane region" description="Helical" evidence="6">
    <location>
        <begin position="366"/>
        <end position="384"/>
    </location>
</feature>
<dbReference type="InterPro" id="IPR036259">
    <property type="entry name" value="MFS_trans_sf"/>
</dbReference>
<dbReference type="AlphaFoldDB" id="A0A2X0MP09"/>
<feature type="transmembrane region" description="Helical" evidence="6">
    <location>
        <begin position="118"/>
        <end position="141"/>
    </location>
</feature>
<evidence type="ECO:0000313" key="7">
    <source>
        <dbReference type="EMBL" id="SCZ94124.1"/>
    </source>
</evidence>
<dbReference type="STRING" id="289078.A0A2X0MP09"/>
<comment type="subcellular location">
    <subcellularLocation>
        <location evidence="1">Membrane</location>
        <topology evidence="1">Multi-pass membrane protein</topology>
    </subcellularLocation>
</comment>
<feature type="compositionally biased region" description="Polar residues" evidence="5">
    <location>
        <begin position="25"/>
        <end position="41"/>
    </location>
</feature>
<organism evidence="7 8">
    <name type="scientific">Microbotryum saponariae</name>
    <dbReference type="NCBI Taxonomy" id="289078"/>
    <lineage>
        <taxon>Eukaryota</taxon>
        <taxon>Fungi</taxon>
        <taxon>Dikarya</taxon>
        <taxon>Basidiomycota</taxon>
        <taxon>Pucciniomycotina</taxon>
        <taxon>Microbotryomycetes</taxon>
        <taxon>Microbotryales</taxon>
        <taxon>Microbotryaceae</taxon>
        <taxon>Microbotryum</taxon>
    </lineage>
</organism>
<dbReference type="GO" id="GO:0016020">
    <property type="term" value="C:membrane"/>
    <property type="evidence" value="ECO:0007669"/>
    <property type="project" value="UniProtKB-SubCell"/>
</dbReference>
<keyword evidence="2 6" id="KW-0812">Transmembrane</keyword>
<reference evidence="8" key="1">
    <citation type="submission" date="2016-10" db="EMBL/GenBank/DDBJ databases">
        <authorList>
            <person name="Jeantristanb JTB J.-T."/>
            <person name="Ricardo R."/>
        </authorList>
    </citation>
    <scope>NUCLEOTIDE SEQUENCE [LARGE SCALE GENOMIC DNA]</scope>
</reference>
<feature type="transmembrane region" description="Helical" evidence="6">
    <location>
        <begin position="270"/>
        <end position="290"/>
    </location>
</feature>
<dbReference type="Gene3D" id="1.20.1250.20">
    <property type="entry name" value="MFS general substrate transporter like domains"/>
    <property type="match status" value="1"/>
</dbReference>
<gene>
    <name evidence="7" type="ORF">BZ3500_MVSOF-1268-A1-R1_CHR12-2G03704</name>
</gene>